<keyword evidence="4" id="KW-1133">Transmembrane helix</keyword>
<evidence type="ECO:0000256" key="1">
    <source>
        <dbReference type="ARBA" id="ARBA00004370"/>
    </source>
</evidence>
<accession>A0A5Q6S0R3</accession>
<proteinExistence type="predicted"/>
<gene>
    <name evidence="5" type="ORF">FE697_010295</name>
</gene>
<reference evidence="5 6" key="1">
    <citation type="submission" date="2019-09" db="EMBL/GenBank/DDBJ databases">
        <title>Mumia zhuanghuii sp. nov. isolated from the intestinal contents of plateau pika (Ochotona curzoniae) in the Qinghai-Tibet plateau of China.</title>
        <authorList>
            <person name="Tian Z."/>
        </authorList>
    </citation>
    <scope>NUCLEOTIDE SEQUENCE [LARGE SCALE GENOMIC DNA]</scope>
    <source>
        <strain evidence="6">350</strain>
    </source>
</reference>
<evidence type="ECO:0000313" key="6">
    <source>
        <dbReference type="Proteomes" id="UP000307768"/>
    </source>
</evidence>
<dbReference type="OrthoDB" id="3472661at2"/>
<feature type="compositionally biased region" description="Acidic residues" evidence="3">
    <location>
        <begin position="1"/>
        <end position="19"/>
    </location>
</feature>
<evidence type="ECO:0000256" key="2">
    <source>
        <dbReference type="ARBA" id="ARBA00023136"/>
    </source>
</evidence>
<dbReference type="GO" id="GO:0016020">
    <property type="term" value="C:membrane"/>
    <property type="evidence" value="ECO:0007669"/>
    <property type="project" value="UniProtKB-SubCell"/>
</dbReference>
<feature type="region of interest" description="Disordered" evidence="3">
    <location>
        <begin position="1"/>
        <end position="25"/>
    </location>
</feature>
<comment type="subcellular location">
    <subcellularLocation>
        <location evidence="1">Membrane</location>
    </subcellularLocation>
</comment>
<keyword evidence="4" id="KW-0812">Transmembrane</keyword>
<comment type="caution">
    <text evidence="5">The sequence shown here is derived from an EMBL/GenBank/DDBJ whole genome shotgun (WGS) entry which is preliminary data.</text>
</comment>
<dbReference type="RefSeq" id="WP_149769450.1">
    <property type="nucleotide sequence ID" value="NZ_VDFQ02000002.1"/>
</dbReference>
<protein>
    <recommendedName>
        <fullName evidence="7">Mce-associated membrane protein</fullName>
    </recommendedName>
</protein>
<evidence type="ECO:0000256" key="3">
    <source>
        <dbReference type="SAM" id="MobiDB-lite"/>
    </source>
</evidence>
<feature type="transmembrane region" description="Helical" evidence="4">
    <location>
        <begin position="30"/>
        <end position="48"/>
    </location>
</feature>
<evidence type="ECO:0000313" key="5">
    <source>
        <dbReference type="EMBL" id="KAA1423931.1"/>
    </source>
</evidence>
<evidence type="ECO:0008006" key="7">
    <source>
        <dbReference type="Google" id="ProtNLM"/>
    </source>
</evidence>
<evidence type="ECO:0000256" key="4">
    <source>
        <dbReference type="SAM" id="Phobius"/>
    </source>
</evidence>
<dbReference type="Proteomes" id="UP000307768">
    <property type="component" value="Unassembled WGS sequence"/>
</dbReference>
<keyword evidence="2 4" id="KW-0472">Membrane</keyword>
<dbReference type="AlphaFoldDB" id="A0A5Q6S0R3"/>
<dbReference type="PANTHER" id="PTHR37042:SF4">
    <property type="entry name" value="OUTER MEMBRANE PROTEIN RV1973"/>
    <property type="match status" value="1"/>
</dbReference>
<sequence length="189" mass="20994">MIDQVESADEAEHDIEETPEPPRTPRWRRYALPAVAAVVLVVGVFLWWRAATDEQVSLAQTRDEVLIAATQNIETMNTLDYREVDAGLDAWLDVTTGTLHDQLAQVGDEERQLLADQKKISTGKVVDAAVFSVDEEKATVVASVEVTVKDDASPDEEPTIKRNRFTSDLVYVDGTWLLESLEQVAVNIS</sequence>
<organism evidence="5 6">
    <name type="scientific">Mumia zhuanghuii</name>
    <dbReference type="NCBI Taxonomy" id="2585211"/>
    <lineage>
        <taxon>Bacteria</taxon>
        <taxon>Bacillati</taxon>
        <taxon>Actinomycetota</taxon>
        <taxon>Actinomycetes</taxon>
        <taxon>Propionibacteriales</taxon>
        <taxon>Nocardioidaceae</taxon>
        <taxon>Mumia</taxon>
    </lineage>
</organism>
<dbReference type="EMBL" id="VDFQ02000002">
    <property type="protein sequence ID" value="KAA1423931.1"/>
    <property type="molecule type" value="Genomic_DNA"/>
</dbReference>
<dbReference type="PANTHER" id="PTHR37042">
    <property type="entry name" value="OUTER MEMBRANE PROTEIN RV1973"/>
    <property type="match status" value="1"/>
</dbReference>
<name>A0A5Q6S0R3_9ACTN</name>